<dbReference type="EMBL" id="CAJPDR010000043">
    <property type="protein sequence ID" value="CAF9910588.1"/>
    <property type="molecule type" value="Genomic_DNA"/>
</dbReference>
<evidence type="ECO:0000259" key="2">
    <source>
        <dbReference type="Pfam" id="PF22893"/>
    </source>
</evidence>
<dbReference type="Pfam" id="PF22893">
    <property type="entry name" value="ULD_2"/>
    <property type="match status" value="1"/>
</dbReference>
<proteinExistence type="predicted"/>
<evidence type="ECO:0000256" key="1">
    <source>
        <dbReference type="SAM" id="MobiDB-lite"/>
    </source>
</evidence>
<dbReference type="InterPro" id="IPR054464">
    <property type="entry name" value="ULD_fung"/>
</dbReference>
<evidence type="ECO:0000313" key="4">
    <source>
        <dbReference type="Proteomes" id="UP000664203"/>
    </source>
</evidence>
<dbReference type="OrthoDB" id="3045089at2759"/>
<feature type="domain" description="Ubiquitin-like" evidence="2">
    <location>
        <begin position="64"/>
        <end position="145"/>
    </location>
</feature>
<feature type="region of interest" description="Disordered" evidence="1">
    <location>
        <begin position="22"/>
        <end position="68"/>
    </location>
</feature>
<organism evidence="3 4">
    <name type="scientific">Alectoria fallacina</name>
    <dbReference type="NCBI Taxonomy" id="1903189"/>
    <lineage>
        <taxon>Eukaryota</taxon>
        <taxon>Fungi</taxon>
        <taxon>Dikarya</taxon>
        <taxon>Ascomycota</taxon>
        <taxon>Pezizomycotina</taxon>
        <taxon>Lecanoromycetes</taxon>
        <taxon>OSLEUM clade</taxon>
        <taxon>Lecanoromycetidae</taxon>
        <taxon>Lecanorales</taxon>
        <taxon>Lecanorineae</taxon>
        <taxon>Parmeliaceae</taxon>
        <taxon>Alectoria</taxon>
    </lineage>
</organism>
<evidence type="ECO:0000313" key="3">
    <source>
        <dbReference type="EMBL" id="CAF9910588.1"/>
    </source>
</evidence>
<dbReference type="AlphaFoldDB" id="A0A8H3EUH3"/>
<gene>
    <name evidence="3" type="ORF">ALECFALPRED_006695</name>
</gene>
<reference evidence="3" key="1">
    <citation type="submission" date="2021-03" db="EMBL/GenBank/DDBJ databases">
        <authorList>
            <person name="Tagirdzhanova G."/>
        </authorList>
    </citation>
    <scope>NUCLEOTIDE SEQUENCE</scope>
</reference>
<feature type="compositionally biased region" description="Polar residues" evidence="1">
    <location>
        <begin position="39"/>
        <end position="48"/>
    </location>
</feature>
<protein>
    <recommendedName>
        <fullName evidence="2">Ubiquitin-like domain-containing protein</fullName>
    </recommendedName>
</protein>
<name>A0A8H3EUH3_9LECA</name>
<sequence>MGPRSDVESDEYSDIVEREGDTWNVVYHDGDGPPESASKPRTSNQQHPSGEAPRPEGASPAKEKDKPIKFKGVIGRRFRFPFDLVNTWSGMDYMIKEAFLHVADLGPRVADDEYDLFGPKDEIIMPSIWESVIEPGWEITMHMGPIPEPQEGGEDLARGK</sequence>
<keyword evidence="4" id="KW-1185">Reference proteome</keyword>
<comment type="caution">
    <text evidence="3">The sequence shown here is derived from an EMBL/GenBank/DDBJ whole genome shotgun (WGS) entry which is preliminary data.</text>
</comment>
<accession>A0A8H3EUH3</accession>
<dbReference type="Proteomes" id="UP000664203">
    <property type="component" value="Unassembled WGS sequence"/>
</dbReference>